<dbReference type="PANTHER" id="PTHR46268:SF6">
    <property type="entry name" value="UNIVERSAL STRESS PROTEIN UP12"/>
    <property type="match status" value="1"/>
</dbReference>
<comment type="similarity">
    <text evidence="1">Belongs to the universal stress protein A family.</text>
</comment>
<protein>
    <submittedName>
        <fullName evidence="3">Nucleotide-binding universal stress protein, UspA family</fullName>
    </submittedName>
</protein>
<evidence type="ECO:0000313" key="4">
    <source>
        <dbReference type="Proteomes" id="UP001205185"/>
    </source>
</evidence>
<dbReference type="InterPro" id="IPR014729">
    <property type="entry name" value="Rossmann-like_a/b/a_fold"/>
</dbReference>
<proteinExistence type="inferred from homology"/>
<dbReference type="Proteomes" id="UP001205185">
    <property type="component" value="Unassembled WGS sequence"/>
</dbReference>
<evidence type="ECO:0000259" key="2">
    <source>
        <dbReference type="Pfam" id="PF00582"/>
    </source>
</evidence>
<dbReference type="PANTHER" id="PTHR46268">
    <property type="entry name" value="STRESS RESPONSE PROTEIN NHAX"/>
    <property type="match status" value="1"/>
</dbReference>
<dbReference type="Pfam" id="PF00582">
    <property type="entry name" value="Usp"/>
    <property type="match status" value="1"/>
</dbReference>
<dbReference type="SUPFAM" id="SSF52402">
    <property type="entry name" value="Adenine nucleotide alpha hydrolases-like"/>
    <property type="match status" value="1"/>
</dbReference>
<dbReference type="Gene3D" id="3.40.50.620">
    <property type="entry name" value="HUPs"/>
    <property type="match status" value="1"/>
</dbReference>
<sequence length="135" mass="14212">MKDGLAVIVVGVDGSQASLNAFAWSAGMARRENARLVLVYVEPLANPAYWTGVGVAGAREAAVAYVDELHLDGTRYLDPIGVPWEVVHISGDPARGIEAAAEQVGADCIVVGRSRHGRVTRNLISDAARPVVVVP</sequence>
<feature type="domain" description="UspA" evidence="2">
    <location>
        <begin position="8"/>
        <end position="134"/>
    </location>
</feature>
<gene>
    <name evidence="3" type="ORF">LV75_005000</name>
</gene>
<name>A0ABT1IIL6_9PSEU</name>
<dbReference type="EMBL" id="JAMTCO010000012">
    <property type="protein sequence ID" value="MCP2272474.1"/>
    <property type="molecule type" value="Genomic_DNA"/>
</dbReference>
<evidence type="ECO:0000313" key="3">
    <source>
        <dbReference type="EMBL" id="MCP2272474.1"/>
    </source>
</evidence>
<dbReference type="CDD" id="cd00293">
    <property type="entry name" value="USP-like"/>
    <property type="match status" value="1"/>
</dbReference>
<reference evidence="3 4" key="1">
    <citation type="submission" date="2022-06" db="EMBL/GenBank/DDBJ databases">
        <title>Genomic Encyclopedia of Archaeal and Bacterial Type Strains, Phase II (KMG-II): from individual species to whole genera.</title>
        <authorList>
            <person name="Goeker M."/>
        </authorList>
    </citation>
    <scope>NUCLEOTIDE SEQUENCE [LARGE SCALE GENOMIC DNA]</scope>
    <source>
        <strain evidence="3 4">DSM 44255</strain>
    </source>
</reference>
<keyword evidence="4" id="KW-1185">Reference proteome</keyword>
<dbReference type="RefSeq" id="WP_253889381.1">
    <property type="nucleotide sequence ID" value="NZ_BAAAVB010000001.1"/>
</dbReference>
<accession>A0ABT1IIL6</accession>
<evidence type="ECO:0000256" key="1">
    <source>
        <dbReference type="ARBA" id="ARBA00008791"/>
    </source>
</evidence>
<comment type="caution">
    <text evidence="3">The sequence shown here is derived from an EMBL/GenBank/DDBJ whole genome shotgun (WGS) entry which is preliminary data.</text>
</comment>
<dbReference type="InterPro" id="IPR006016">
    <property type="entry name" value="UspA"/>
</dbReference>
<organism evidence="3 4">
    <name type="scientific">Actinokineospora diospyrosa</name>
    <dbReference type="NCBI Taxonomy" id="103728"/>
    <lineage>
        <taxon>Bacteria</taxon>
        <taxon>Bacillati</taxon>
        <taxon>Actinomycetota</taxon>
        <taxon>Actinomycetes</taxon>
        <taxon>Pseudonocardiales</taxon>
        <taxon>Pseudonocardiaceae</taxon>
        <taxon>Actinokineospora</taxon>
    </lineage>
</organism>